<accession>A0A5J4TM34</accession>
<dbReference type="EMBL" id="SNRW01029012">
    <property type="protein sequence ID" value="KAA6359029.1"/>
    <property type="molecule type" value="Genomic_DNA"/>
</dbReference>
<dbReference type="SUPFAM" id="SSF56349">
    <property type="entry name" value="DNA breaking-rejoining enzymes"/>
    <property type="match status" value="1"/>
</dbReference>
<evidence type="ECO:0000313" key="2">
    <source>
        <dbReference type="EMBL" id="KAA6359029.1"/>
    </source>
</evidence>
<dbReference type="AlphaFoldDB" id="A0A5J4TM34"/>
<comment type="caution">
    <text evidence="2">The sequence shown here is derived from an EMBL/GenBank/DDBJ whole genome shotgun (WGS) entry which is preliminary data.</text>
</comment>
<dbReference type="GO" id="GO:0015074">
    <property type="term" value="P:DNA integration"/>
    <property type="evidence" value="ECO:0007669"/>
    <property type="project" value="InterPro"/>
</dbReference>
<sequence length="128" mass="14578">GDEGVVIAFRRSQSKFTSPVSWLSQWINADQKRMESGCLWYLFKTQKVVTESQISKSVHEVMKLAGIEVSYTVTSIRSSSITKQISIGATKRQVNRFLCHKKGPATVSKFQDKNLNDNQRERLAVIKR</sequence>
<evidence type="ECO:0000313" key="3">
    <source>
        <dbReference type="Proteomes" id="UP000324800"/>
    </source>
</evidence>
<gene>
    <name evidence="2" type="ORF">EZS28_045444</name>
</gene>
<name>A0A5J4TM34_9EUKA</name>
<dbReference type="InterPro" id="IPR011010">
    <property type="entry name" value="DNA_brk_join_enz"/>
</dbReference>
<dbReference type="Proteomes" id="UP000324800">
    <property type="component" value="Unassembled WGS sequence"/>
</dbReference>
<dbReference type="InterPro" id="IPR013762">
    <property type="entry name" value="Integrase-like_cat_sf"/>
</dbReference>
<dbReference type="GO" id="GO:0003677">
    <property type="term" value="F:DNA binding"/>
    <property type="evidence" value="ECO:0007669"/>
    <property type="project" value="InterPro"/>
</dbReference>
<dbReference type="GO" id="GO:0006310">
    <property type="term" value="P:DNA recombination"/>
    <property type="evidence" value="ECO:0007669"/>
    <property type="project" value="UniProtKB-KW"/>
</dbReference>
<dbReference type="Gene3D" id="1.10.443.10">
    <property type="entry name" value="Intergrase catalytic core"/>
    <property type="match status" value="1"/>
</dbReference>
<proteinExistence type="predicted"/>
<keyword evidence="1" id="KW-0233">DNA recombination</keyword>
<reference evidence="2 3" key="1">
    <citation type="submission" date="2019-03" db="EMBL/GenBank/DDBJ databases">
        <title>Single cell metagenomics reveals metabolic interactions within the superorganism composed of flagellate Streblomastix strix and complex community of Bacteroidetes bacteria on its surface.</title>
        <authorList>
            <person name="Treitli S.C."/>
            <person name="Kolisko M."/>
            <person name="Husnik F."/>
            <person name="Keeling P."/>
            <person name="Hampl V."/>
        </authorList>
    </citation>
    <scope>NUCLEOTIDE SEQUENCE [LARGE SCALE GENOMIC DNA]</scope>
    <source>
        <strain evidence="2">ST1C</strain>
    </source>
</reference>
<protein>
    <submittedName>
        <fullName evidence="2">Uncharacterized protein</fullName>
    </submittedName>
</protein>
<feature type="non-terminal residue" evidence="2">
    <location>
        <position position="1"/>
    </location>
</feature>
<organism evidence="2 3">
    <name type="scientific">Streblomastix strix</name>
    <dbReference type="NCBI Taxonomy" id="222440"/>
    <lineage>
        <taxon>Eukaryota</taxon>
        <taxon>Metamonada</taxon>
        <taxon>Preaxostyla</taxon>
        <taxon>Oxymonadida</taxon>
        <taxon>Streblomastigidae</taxon>
        <taxon>Streblomastix</taxon>
    </lineage>
</organism>
<evidence type="ECO:0000256" key="1">
    <source>
        <dbReference type="ARBA" id="ARBA00023172"/>
    </source>
</evidence>